<name>A0AAV4PEM2_9ARAC</name>
<dbReference type="Proteomes" id="UP001054837">
    <property type="component" value="Unassembled WGS sequence"/>
</dbReference>
<protein>
    <submittedName>
        <fullName evidence="1">Uncharacterized protein</fullName>
    </submittedName>
</protein>
<evidence type="ECO:0000313" key="1">
    <source>
        <dbReference type="EMBL" id="GIX95529.1"/>
    </source>
</evidence>
<accession>A0AAV4PEM2</accession>
<keyword evidence="2" id="KW-1185">Reference proteome</keyword>
<organism evidence="1 2">
    <name type="scientific">Caerostris darwini</name>
    <dbReference type="NCBI Taxonomy" id="1538125"/>
    <lineage>
        <taxon>Eukaryota</taxon>
        <taxon>Metazoa</taxon>
        <taxon>Ecdysozoa</taxon>
        <taxon>Arthropoda</taxon>
        <taxon>Chelicerata</taxon>
        <taxon>Arachnida</taxon>
        <taxon>Araneae</taxon>
        <taxon>Araneomorphae</taxon>
        <taxon>Entelegynae</taxon>
        <taxon>Araneoidea</taxon>
        <taxon>Araneidae</taxon>
        <taxon>Caerostris</taxon>
    </lineage>
</organism>
<dbReference type="EMBL" id="BPLQ01002757">
    <property type="protein sequence ID" value="GIX95529.1"/>
    <property type="molecule type" value="Genomic_DNA"/>
</dbReference>
<sequence>MDRSHPKPNQCGEVCLQVVMGGCKTEACDSLITFQVHRYTTPCGKAFLPSVAVQAIEVWRVVKRSSSLPSSYLNKGGQDVRVMLPLFAVTVEGSYAKHELKLEEGYITHNDAFFHKDVQ</sequence>
<comment type="caution">
    <text evidence="1">The sequence shown here is derived from an EMBL/GenBank/DDBJ whole genome shotgun (WGS) entry which is preliminary data.</text>
</comment>
<dbReference type="AlphaFoldDB" id="A0AAV4PEM2"/>
<evidence type="ECO:0000313" key="2">
    <source>
        <dbReference type="Proteomes" id="UP001054837"/>
    </source>
</evidence>
<proteinExistence type="predicted"/>
<gene>
    <name evidence="1" type="ORF">CDAR_180141</name>
</gene>
<reference evidence="1 2" key="1">
    <citation type="submission" date="2021-06" db="EMBL/GenBank/DDBJ databases">
        <title>Caerostris darwini draft genome.</title>
        <authorList>
            <person name="Kono N."/>
            <person name="Arakawa K."/>
        </authorList>
    </citation>
    <scope>NUCLEOTIDE SEQUENCE [LARGE SCALE GENOMIC DNA]</scope>
</reference>